<name>A0A0F4ZBC5_9PEZI</name>
<dbReference type="PANTHER" id="PTHR31331">
    <property type="entry name" value="LCCL DOMAIN PROTEIN (AFU_ORTHOLOGUE AFUA_5G08630)"/>
    <property type="match status" value="1"/>
</dbReference>
<feature type="transmembrane region" description="Helical" evidence="2">
    <location>
        <begin position="471"/>
        <end position="494"/>
    </location>
</feature>
<gene>
    <name evidence="4" type="ORF">TD95_003236</name>
</gene>
<dbReference type="SMART" id="SM00603">
    <property type="entry name" value="LCCL"/>
    <property type="match status" value="1"/>
</dbReference>
<accession>A0A0F4ZBC5</accession>
<feature type="transmembrane region" description="Helical" evidence="2">
    <location>
        <begin position="404"/>
        <end position="420"/>
    </location>
</feature>
<dbReference type="InterPro" id="IPR051957">
    <property type="entry name" value="CRISP-LCCL_domain"/>
</dbReference>
<dbReference type="EMBL" id="LAEV01001554">
    <property type="protein sequence ID" value="KKA27852.1"/>
    <property type="molecule type" value="Genomic_DNA"/>
</dbReference>
<evidence type="ECO:0000313" key="4">
    <source>
        <dbReference type="EMBL" id="KKA27852.1"/>
    </source>
</evidence>
<comment type="caution">
    <text evidence="4">The sequence shown here is derived from an EMBL/GenBank/DDBJ whole genome shotgun (WGS) entry which is preliminary data.</text>
</comment>
<dbReference type="Pfam" id="PF03815">
    <property type="entry name" value="LCCL"/>
    <property type="match status" value="1"/>
</dbReference>
<feature type="transmembrane region" description="Helical" evidence="2">
    <location>
        <begin position="441"/>
        <end position="459"/>
    </location>
</feature>
<dbReference type="InterPro" id="IPR004043">
    <property type="entry name" value="LCCL"/>
</dbReference>
<feature type="transmembrane region" description="Helical" evidence="2">
    <location>
        <begin position="365"/>
        <end position="384"/>
    </location>
</feature>
<dbReference type="SUPFAM" id="SSF69848">
    <property type="entry name" value="LCCL domain"/>
    <property type="match status" value="1"/>
</dbReference>
<proteinExistence type="predicted"/>
<keyword evidence="2" id="KW-0472">Membrane</keyword>
<evidence type="ECO:0000256" key="2">
    <source>
        <dbReference type="SAM" id="Phobius"/>
    </source>
</evidence>
<keyword evidence="2" id="KW-0812">Transmembrane</keyword>
<feature type="transmembrane region" description="Helical" evidence="2">
    <location>
        <begin position="315"/>
        <end position="331"/>
    </location>
</feature>
<evidence type="ECO:0000259" key="3">
    <source>
        <dbReference type="PROSITE" id="PS50820"/>
    </source>
</evidence>
<organism evidence="4 5">
    <name type="scientific">Thielaviopsis punctulata</name>
    <dbReference type="NCBI Taxonomy" id="72032"/>
    <lineage>
        <taxon>Eukaryota</taxon>
        <taxon>Fungi</taxon>
        <taxon>Dikarya</taxon>
        <taxon>Ascomycota</taxon>
        <taxon>Pezizomycotina</taxon>
        <taxon>Sordariomycetes</taxon>
        <taxon>Hypocreomycetidae</taxon>
        <taxon>Microascales</taxon>
        <taxon>Ceratocystidaceae</taxon>
        <taxon>Thielaviopsis</taxon>
    </lineage>
</organism>
<evidence type="ECO:0000256" key="1">
    <source>
        <dbReference type="SAM" id="MobiDB-lite"/>
    </source>
</evidence>
<dbReference type="OrthoDB" id="441660at2759"/>
<keyword evidence="5" id="KW-1185">Reference proteome</keyword>
<reference evidence="4 5" key="1">
    <citation type="submission" date="2015-03" db="EMBL/GenBank/DDBJ databases">
        <authorList>
            <person name="Radwan O."/>
            <person name="Al-Naeli F.A."/>
            <person name="Rendon G.A."/>
            <person name="Fields C."/>
        </authorList>
    </citation>
    <scope>NUCLEOTIDE SEQUENCE [LARGE SCALE GENOMIC DNA]</scope>
    <source>
        <strain evidence="4">CR-DP1</strain>
    </source>
</reference>
<dbReference type="Gene3D" id="2.170.130.20">
    <property type="entry name" value="LCCL-like domain"/>
    <property type="match status" value="1"/>
</dbReference>
<dbReference type="AlphaFoldDB" id="A0A0F4ZBC5"/>
<protein>
    <recommendedName>
        <fullName evidence="3">LCCL domain-containing protein</fullName>
    </recommendedName>
</protein>
<dbReference type="Proteomes" id="UP000033483">
    <property type="component" value="Unassembled WGS sequence"/>
</dbReference>
<feature type="domain" description="LCCL" evidence="3">
    <location>
        <begin position="206"/>
        <end position="291"/>
    </location>
</feature>
<dbReference type="PROSITE" id="PS50820">
    <property type="entry name" value="LCCL"/>
    <property type="match status" value="1"/>
</dbReference>
<keyword evidence="2" id="KW-1133">Transmembrane helix</keyword>
<feature type="transmembrane region" description="Helical" evidence="2">
    <location>
        <begin position="515"/>
        <end position="534"/>
    </location>
</feature>
<dbReference type="PANTHER" id="PTHR31331:SF8">
    <property type="entry name" value="LCCL DOMAIN PROTEIN (AFU_ORTHOLOGUE AFUA_5G02970)"/>
    <property type="match status" value="1"/>
</dbReference>
<evidence type="ECO:0000313" key="5">
    <source>
        <dbReference type="Proteomes" id="UP000033483"/>
    </source>
</evidence>
<sequence length="674" mass="73816">MDTSNDHPPGPSQVPSPEISSSPAPLSGTPDITKPTPASGSSVSIRAATLEVLDSDDATISLPTTAPDINPPTPRFLMMQKKPKWVPYSVFRIWTAASRWAHGPSPPKNYAIIPYFAVVQEFPLHLVKKLLPRRNQRISVLIFVLLAWAVTFAMVKRHEMFSTDIAGWGDPQTIGCGVSYWARGNQCGLNGANCRPFNNTGFPFRCPADCLGYHVLNPRAVGDQEIVYRPLVIGGPSADDAQAVYRGDSFICGAALHAGVVSNSKGGCGVVKLVGQRSSYTSSKRNGIQSVGFDSDFPLSYTFLDVKCSSKDMRWTLLGISIAYSVIISLLTEDPAVFFFTTFVGLYWHVGMASDPPSHYSIPDLVSKLTAKFLPAMFVAWAFYDKMGVKRTLSGLTAQIEKTVLWMGACWVGALENYTLEWIPISRLEAHDLAQQPGAQATLAIIIVLIVAIAAGQIYCFRNEGRLIKYLQLYGLYIAGILILLVLPGLNLRIHHYILAILLIAGTNIRTRPSLLYQGLLVGLFINGIARWGFDSVLQTPMALQGDAQHNSLLPTILTPDIVSAAATNVSTITFKWEAPPSDIYEGMSILVNDVERFRTFFDGGYDSQTQFTWERAAGTELNEYFRFAFIEGSSALDYTRAGVWTKAGTWTPMEAGPSRVVRKDVGEGHVQGL</sequence>
<dbReference type="InterPro" id="IPR036609">
    <property type="entry name" value="LCCL_sf"/>
</dbReference>
<feature type="transmembrane region" description="Helical" evidence="2">
    <location>
        <begin position="138"/>
        <end position="155"/>
    </location>
</feature>
<feature type="region of interest" description="Disordered" evidence="1">
    <location>
        <begin position="1"/>
        <end position="42"/>
    </location>
</feature>
<feature type="compositionally biased region" description="Polar residues" evidence="1">
    <location>
        <begin position="15"/>
        <end position="24"/>
    </location>
</feature>